<proteinExistence type="predicted"/>
<reference evidence="2 3" key="1">
    <citation type="journal article" date="2015" name="Genome Biol. Evol.">
        <title>Phylogenomic analyses indicate that early fungi evolved digesting cell walls of algal ancestors of land plants.</title>
        <authorList>
            <person name="Chang Y."/>
            <person name="Wang S."/>
            <person name="Sekimoto S."/>
            <person name="Aerts A.L."/>
            <person name="Choi C."/>
            <person name="Clum A."/>
            <person name="LaButti K.M."/>
            <person name="Lindquist E.A."/>
            <person name="Yee Ngan C."/>
            <person name="Ohm R.A."/>
            <person name="Salamov A.A."/>
            <person name="Grigoriev I.V."/>
            <person name="Spatafora J.W."/>
            <person name="Berbee M.L."/>
        </authorList>
    </citation>
    <scope>NUCLEOTIDE SEQUENCE [LARGE SCALE GENOMIC DNA]</scope>
    <source>
        <strain evidence="2 3">NRRL 28638</strain>
    </source>
</reference>
<dbReference type="AlphaFoldDB" id="A0A137NYH6"/>
<protein>
    <submittedName>
        <fullName evidence="2">Uncharacterized protein</fullName>
    </submittedName>
</protein>
<evidence type="ECO:0000313" key="3">
    <source>
        <dbReference type="Proteomes" id="UP000070444"/>
    </source>
</evidence>
<name>A0A137NYH6_CONC2</name>
<dbReference type="EMBL" id="KQ964609">
    <property type="protein sequence ID" value="KXN67865.1"/>
    <property type="molecule type" value="Genomic_DNA"/>
</dbReference>
<accession>A0A137NYH6</accession>
<dbReference type="Proteomes" id="UP000070444">
    <property type="component" value="Unassembled WGS sequence"/>
</dbReference>
<keyword evidence="1" id="KW-0732">Signal</keyword>
<sequence length="126" mass="14663">MRYLLIKSALLTSLIFANEFKSDYFNPCRPESSGVWTGDAWWCKTRLRRCMEGDWETFKGFEYDVDKNEVKLPKGETVAIKEQYPWIKVFENGGSLDRVFSANTLEIYIENLTTTGVWKIEKIGCV</sequence>
<keyword evidence="3" id="KW-1185">Reference proteome</keyword>
<evidence type="ECO:0000256" key="1">
    <source>
        <dbReference type="SAM" id="SignalP"/>
    </source>
</evidence>
<evidence type="ECO:0000313" key="2">
    <source>
        <dbReference type="EMBL" id="KXN67865.1"/>
    </source>
</evidence>
<feature type="signal peptide" evidence="1">
    <location>
        <begin position="1"/>
        <end position="17"/>
    </location>
</feature>
<feature type="chain" id="PRO_5007294227" evidence="1">
    <location>
        <begin position="18"/>
        <end position="126"/>
    </location>
</feature>
<organism evidence="2 3">
    <name type="scientific">Conidiobolus coronatus (strain ATCC 28846 / CBS 209.66 / NRRL 28638)</name>
    <name type="common">Delacroixia coronata</name>
    <dbReference type="NCBI Taxonomy" id="796925"/>
    <lineage>
        <taxon>Eukaryota</taxon>
        <taxon>Fungi</taxon>
        <taxon>Fungi incertae sedis</taxon>
        <taxon>Zoopagomycota</taxon>
        <taxon>Entomophthoromycotina</taxon>
        <taxon>Entomophthoromycetes</taxon>
        <taxon>Entomophthorales</taxon>
        <taxon>Ancylistaceae</taxon>
        <taxon>Conidiobolus</taxon>
    </lineage>
</organism>
<gene>
    <name evidence="2" type="ORF">CONCODRAFT_9999</name>
</gene>